<keyword evidence="4" id="KW-0282">Flagellum</keyword>
<dbReference type="InterPro" id="IPR042814">
    <property type="entry name" value="Morn5"/>
</dbReference>
<keyword evidence="8" id="KW-1185">Reference proteome</keyword>
<gene>
    <name evidence="7" type="ORF">Pmar_PMAR023011</name>
</gene>
<keyword evidence="6" id="KW-0966">Cell projection</keyword>
<accession>C5LHW0</accession>
<sequence>MTEGSVKNGWMEGQGKYTFPDGTVYSGTFLNGEFHGEGSLTFPHGGAFIGQWQKGIAVDGEYVFKDGLVFKDEDWGYLCSGDRRFYNEIVNGLRPAGASLITNDPKGPPDMPEGCYDVGDGYLDPVRAVTLSYDGTKVIGTPGEEEIKWITENAMVRFAEDEVRHEDV</sequence>
<dbReference type="AlphaFoldDB" id="C5LHW0"/>
<evidence type="ECO:0000256" key="6">
    <source>
        <dbReference type="ARBA" id="ARBA00023273"/>
    </source>
</evidence>
<protein>
    <recommendedName>
        <fullName evidence="2">MORN repeat-containing protein 5</fullName>
    </recommendedName>
</protein>
<dbReference type="SUPFAM" id="SSF82185">
    <property type="entry name" value="Histone H3 K4-specific methyltransferase SET7/9 N-terminal domain"/>
    <property type="match status" value="1"/>
</dbReference>
<dbReference type="OrthoDB" id="288868at2759"/>
<dbReference type="PANTHER" id="PTHR46437:SF1">
    <property type="entry name" value="MORN REPEAT-CONTAINING PROTEIN 5"/>
    <property type="match status" value="1"/>
</dbReference>
<organism evidence="8">
    <name type="scientific">Perkinsus marinus (strain ATCC 50983 / TXsc)</name>
    <dbReference type="NCBI Taxonomy" id="423536"/>
    <lineage>
        <taxon>Eukaryota</taxon>
        <taxon>Sar</taxon>
        <taxon>Alveolata</taxon>
        <taxon>Perkinsozoa</taxon>
        <taxon>Perkinsea</taxon>
        <taxon>Perkinsida</taxon>
        <taxon>Perkinsidae</taxon>
        <taxon>Perkinsus</taxon>
    </lineage>
</organism>
<dbReference type="SMART" id="SM00698">
    <property type="entry name" value="MORN"/>
    <property type="match status" value="2"/>
</dbReference>
<dbReference type="OMA" id="NGRMEGK"/>
<proteinExistence type="predicted"/>
<keyword evidence="3" id="KW-0677">Repeat</keyword>
<evidence type="ECO:0000256" key="1">
    <source>
        <dbReference type="ARBA" id="ARBA00004230"/>
    </source>
</evidence>
<dbReference type="GeneID" id="9048208"/>
<dbReference type="InParanoid" id="C5LHW0"/>
<dbReference type="Gene3D" id="2.20.110.10">
    <property type="entry name" value="Histone H3 K4-specific methyltransferase SET7/9 N-terminal domain"/>
    <property type="match status" value="1"/>
</dbReference>
<dbReference type="GO" id="GO:0031514">
    <property type="term" value="C:motile cilium"/>
    <property type="evidence" value="ECO:0007669"/>
    <property type="project" value="UniProtKB-SubCell"/>
</dbReference>
<dbReference type="RefSeq" id="XP_002771898.1">
    <property type="nucleotide sequence ID" value="XM_002771852.1"/>
</dbReference>
<comment type="subcellular location">
    <subcellularLocation>
        <location evidence="1">Cell projection</location>
        <location evidence="1">Cilium</location>
        <location evidence="1">Flagellum</location>
    </subcellularLocation>
</comment>
<dbReference type="Proteomes" id="UP000007800">
    <property type="component" value="Unassembled WGS sequence"/>
</dbReference>
<reference evidence="7 8" key="1">
    <citation type="submission" date="2008-07" db="EMBL/GenBank/DDBJ databases">
        <authorList>
            <person name="El-Sayed N."/>
            <person name="Caler E."/>
            <person name="Inman J."/>
            <person name="Amedeo P."/>
            <person name="Hass B."/>
            <person name="Wortman J."/>
        </authorList>
    </citation>
    <scope>NUCLEOTIDE SEQUENCE [LARGE SCALE GENOMIC DNA]</scope>
    <source>
        <strain evidence="8">ATCC 50983 / TXsc</strain>
    </source>
</reference>
<keyword evidence="5" id="KW-0969">Cilium</keyword>
<dbReference type="Pfam" id="PF02493">
    <property type="entry name" value="MORN"/>
    <property type="match status" value="3"/>
</dbReference>
<evidence type="ECO:0000313" key="7">
    <source>
        <dbReference type="EMBL" id="EER03714.1"/>
    </source>
</evidence>
<name>C5LHW0_PERM5</name>
<evidence type="ECO:0000256" key="2">
    <source>
        <dbReference type="ARBA" id="ARBA00016322"/>
    </source>
</evidence>
<evidence type="ECO:0000256" key="3">
    <source>
        <dbReference type="ARBA" id="ARBA00022737"/>
    </source>
</evidence>
<evidence type="ECO:0000256" key="4">
    <source>
        <dbReference type="ARBA" id="ARBA00022846"/>
    </source>
</evidence>
<dbReference type="EMBL" id="GG682149">
    <property type="protein sequence ID" value="EER03714.1"/>
    <property type="molecule type" value="Genomic_DNA"/>
</dbReference>
<dbReference type="PANTHER" id="PTHR46437">
    <property type="entry name" value="MORN REPEAT-CONTAINING PROTEIN 5"/>
    <property type="match status" value="1"/>
</dbReference>
<evidence type="ECO:0000256" key="5">
    <source>
        <dbReference type="ARBA" id="ARBA00023069"/>
    </source>
</evidence>
<evidence type="ECO:0000313" key="8">
    <source>
        <dbReference type="Proteomes" id="UP000007800"/>
    </source>
</evidence>
<dbReference type="InterPro" id="IPR003409">
    <property type="entry name" value="MORN"/>
</dbReference>